<sequence length="126" mass="14754">KSLNYTDQEGQELITQIRHYDTGFSPYDLSLYIRNGYTNFIVSINKNQTQTLMISDKKVQLTVVKLEKLTETELWNTVNIFAVVEIMDLEEDLLQKKALKTSNVHKIYYLFVRLLICLSIALKINY</sequence>
<protein>
    <submittedName>
        <fullName evidence="1">677_t:CDS:1</fullName>
    </submittedName>
</protein>
<organism evidence="1 2">
    <name type="scientific">Gigaspora margarita</name>
    <dbReference type="NCBI Taxonomy" id="4874"/>
    <lineage>
        <taxon>Eukaryota</taxon>
        <taxon>Fungi</taxon>
        <taxon>Fungi incertae sedis</taxon>
        <taxon>Mucoromycota</taxon>
        <taxon>Glomeromycotina</taxon>
        <taxon>Glomeromycetes</taxon>
        <taxon>Diversisporales</taxon>
        <taxon>Gigasporaceae</taxon>
        <taxon>Gigaspora</taxon>
    </lineage>
</organism>
<keyword evidence="2" id="KW-1185">Reference proteome</keyword>
<dbReference type="Proteomes" id="UP000789901">
    <property type="component" value="Unassembled WGS sequence"/>
</dbReference>
<feature type="non-terminal residue" evidence="1">
    <location>
        <position position="1"/>
    </location>
</feature>
<name>A0ABN7VFS6_GIGMA</name>
<reference evidence="1 2" key="1">
    <citation type="submission" date="2021-06" db="EMBL/GenBank/DDBJ databases">
        <authorList>
            <person name="Kallberg Y."/>
            <person name="Tangrot J."/>
            <person name="Rosling A."/>
        </authorList>
    </citation>
    <scope>NUCLEOTIDE SEQUENCE [LARGE SCALE GENOMIC DNA]</scope>
    <source>
        <strain evidence="1 2">120-4 pot B 10/14</strain>
    </source>
</reference>
<accession>A0ABN7VFS6</accession>
<comment type="caution">
    <text evidence="1">The sequence shown here is derived from an EMBL/GenBank/DDBJ whole genome shotgun (WGS) entry which is preliminary data.</text>
</comment>
<evidence type="ECO:0000313" key="1">
    <source>
        <dbReference type="EMBL" id="CAG8768093.1"/>
    </source>
</evidence>
<proteinExistence type="predicted"/>
<evidence type="ECO:0000313" key="2">
    <source>
        <dbReference type="Proteomes" id="UP000789901"/>
    </source>
</evidence>
<gene>
    <name evidence="1" type="ORF">GMARGA_LOCUS18219</name>
</gene>
<dbReference type="EMBL" id="CAJVQB010014389">
    <property type="protein sequence ID" value="CAG8768093.1"/>
    <property type="molecule type" value="Genomic_DNA"/>
</dbReference>